<dbReference type="InterPro" id="IPR006202">
    <property type="entry name" value="Neur_chan_lig-bd"/>
</dbReference>
<feature type="non-terminal residue" evidence="25">
    <location>
        <position position="1239"/>
    </location>
</feature>
<feature type="transmembrane region" description="Helical" evidence="18">
    <location>
        <begin position="249"/>
        <end position="273"/>
    </location>
</feature>
<evidence type="ECO:0000256" key="13">
    <source>
        <dbReference type="ARBA" id="ARBA00023180"/>
    </source>
</evidence>
<name>A0ABQ8JNN3_DERPT</name>
<evidence type="ECO:0000313" key="25">
    <source>
        <dbReference type="EMBL" id="KAH9424208.1"/>
    </source>
</evidence>
<dbReference type="PRINTS" id="PR00252">
    <property type="entry name" value="NRIONCHANNEL"/>
</dbReference>
<dbReference type="Pfam" id="PF02931">
    <property type="entry name" value="Neur_chan_LBD"/>
    <property type="match status" value="1"/>
</dbReference>
<dbReference type="InterPro" id="IPR036734">
    <property type="entry name" value="Neur_chan_lig-bd_sf"/>
</dbReference>
<evidence type="ECO:0000256" key="16">
    <source>
        <dbReference type="ARBA" id="ARBA00023303"/>
    </source>
</evidence>
<feature type="transmembrane region" description="Helical" evidence="18">
    <location>
        <begin position="947"/>
        <end position="970"/>
    </location>
</feature>
<dbReference type="InterPro" id="IPR006201">
    <property type="entry name" value="Neur_channel"/>
</dbReference>
<feature type="domain" description="CSC1/OSCA1-like N-terminal transmembrane" evidence="23">
    <location>
        <begin position="634"/>
        <end position="729"/>
    </location>
</feature>
<keyword evidence="9 18" id="KW-0406">Ion transport</keyword>
<comment type="similarity">
    <text evidence="2">Belongs to the CSC1 (TC 1.A.17) family.</text>
</comment>
<protein>
    <submittedName>
        <fullName evidence="25">Neurotransmitter-gated ion-channel transmembrane region</fullName>
    </submittedName>
</protein>
<evidence type="ECO:0000259" key="21">
    <source>
        <dbReference type="Pfam" id="PF02931"/>
    </source>
</evidence>
<evidence type="ECO:0000256" key="19">
    <source>
        <dbReference type="SAM" id="MobiDB-lite"/>
    </source>
</evidence>
<keyword evidence="18" id="KW-0732">Signal</keyword>
<feature type="transmembrane region" description="Helical" evidence="18">
    <location>
        <begin position="1000"/>
        <end position="1023"/>
    </location>
</feature>
<dbReference type="Gene3D" id="2.70.170.10">
    <property type="entry name" value="Neurotransmitter-gated ion-channel ligand-binding domain"/>
    <property type="match status" value="1"/>
</dbReference>
<evidence type="ECO:0000256" key="7">
    <source>
        <dbReference type="ARBA" id="ARBA00022989"/>
    </source>
</evidence>
<keyword evidence="16 18" id="KW-0407">Ion channel</keyword>
<feature type="domain" description="Neurotransmitter-gated ion-channel transmembrane" evidence="22">
    <location>
        <begin position="255"/>
        <end position="510"/>
    </location>
</feature>
<dbReference type="InterPro" id="IPR018000">
    <property type="entry name" value="Neurotransmitter_ion_chnl_CS"/>
</dbReference>
<evidence type="ECO:0000256" key="1">
    <source>
        <dbReference type="ARBA" id="ARBA00003328"/>
    </source>
</evidence>
<dbReference type="InterPro" id="IPR045122">
    <property type="entry name" value="Csc1-like"/>
</dbReference>
<keyword evidence="6 18" id="KW-0812">Transmembrane</keyword>
<dbReference type="CDD" id="cd19064">
    <property type="entry name" value="LGIC_TM_nAChR"/>
    <property type="match status" value="1"/>
</dbReference>
<dbReference type="SUPFAM" id="SSF63712">
    <property type="entry name" value="Nicotinic receptor ligand binding domain-like"/>
    <property type="match status" value="1"/>
</dbReference>
<comment type="caution">
    <text evidence="18">Lacks conserved residue(s) required for the propagation of feature annotation.</text>
</comment>
<keyword evidence="5" id="KW-1003">Cell membrane</keyword>
<evidence type="ECO:0000259" key="22">
    <source>
        <dbReference type="Pfam" id="PF02932"/>
    </source>
</evidence>
<evidence type="ECO:0000256" key="8">
    <source>
        <dbReference type="ARBA" id="ARBA00023018"/>
    </source>
</evidence>
<keyword evidence="12" id="KW-0675">Receptor</keyword>
<dbReference type="CDD" id="cd19031">
    <property type="entry name" value="LGIC_ECD_nAChR_proto_alpha-like"/>
    <property type="match status" value="1"/>
</dbReference>
<feature type="chain" id="PRO_5044968583" evidence="18">
    <location>
        <begin position="26"/>
        <end position="1239"/>
    </location>
</feature>
<gene>
    <name evidence="25" type="primary">nAChRa8</name>
    <name evidence="25" type="ORF">DERP_004390</name>
</gene>
<feature type="transmembrane region" description="Helical" evidence="18">
    <location>
        <begin position="1151"/>
        <end position="1177"/>
    </location>
</feature>
<feature type="signal peptide" evidence="18">
    <location>
        <begin position="1"/>
        <end position="25"/>
    </location>
</feature>
<comment type="caution">
    <text evidence="25">The sequence shown here is derived from an EMBL/GenBank/DDBJ whole genome shotgun (WGS) entry which is preliminary data.</text>
</comment>
<proteinExistence type="inferred from homology"/>
<keyword evidence="7 18" id="KW-1133">Transmembrane helix</keyword>
<evidence type="ECO:0000256" key="9">
    <source>
        <dbReference type="ARBA" id="ARBA00023065"/>
    </source>
</evidence>
<feature type="transmembrane region" description="Helical" evidence="18">
    <location>
        <begin position="1197"/>
        <end position="1218"/>
    </location>
</feature>
<evidence type="ECO:0000256" key="3">
    <source>
        <dbReference type="ARBA" id="ARBA00009237"/>
    </source>
</evidence>
<comment type="similarity">
    <text evidence="3">Belongs to the ligand-gated ion channel (TC 1.A.9) family. Acetylcholine receptor (TC 1.A.9.1) subfamily.</text>
</comment>
<evidence type="ECO:0000259" key="24">
    <source>
        <dbReference type="Pfam" id="PF14703"/>
    </source>
</evidence>
<sequence length="1239" mass="144518">MILWFSIRFFLFSSIFLLFLFSTEAHFHTKRLHDDLFSDCKSFNNRLIRPSKNHSYKLTVNIGLKLTQIIDINLRQQVMTTNIWLEQNWYDYKLTWDPNDYGGVDMINVPAENIWLPDIVLFNNADGNYEVTLMTKATVYSTGLVVWNPPALYKSTCKIDVEYFPFDEQSCLMKFASWTYDGHEVDIRHVKQEEGSTYVDVGIDLSEFYKSVEWDILMVPAKYNEEYYECCPEPYPDITFNLTMRRKTLFYTVNLIIPCVGITFLTLVVFYLPSDSGEKVTLAISILVALTVFFLLLAEIIPPTSLAIPLLGKYLLFTLILDTLSICVTVGVLNVHFRSPATHIMTPWIRKVFIHILPRILLMKRPSSQDWHAELAAIARKGRGKSKKESNGNRETSMKYSGNFHDSIDSFQESICMSGSPDQPGPSTYSTHQTQELNQLYEQNYAHLRQIFNMVEIQKAMKGIIHLADHIRKDDEDNNIIEDWKYVAMVLDRLFLWIFSLAVFCGTCGIILQAPSLYDTRRPIESELSLILLSFLAFLRAIYFTKKQNGRDWPKNWLEFIYSDREVDLLHEENPIKYFHPDAYLHSSLHDFTDLITNRYMLNKSDKAIAIINTKYQNIRKSHQEKLKSVGQKRHWIFDYTFIKDEDILKHRGKDAIHYLLFQRYIIYILALFSFVSIVILIPVNMIGGNSLNTYYEMTTINNVKNTSSLLWIHTFTTLIIVLVGVFMMKKFSDYIVLPLNETDGKTILIQNLPKKARNADKLKQFIEVNFSNVEVTQITYTYNVEPINNLLKDIKACKLSIDYCKEYEQHFGYTLLVRPFMFGLICPKCPLCGICYYQHRLYDYRKQLKNEVIKTLDQPQHAAFVQFKTSMMAKKLLEHFELTQHTRLLNTINSCSQKFCGFNWKNTNVADPYGYFQWITQPAPFPEDIEWSDIIINNRTSYICSIILNLLTIVIFLFFTTPIVALNFLQEIFIFGMGPTKVADIENNKLNIGFIQIKWVRYLSALIMNGFACVIPNLIMIIELFVPQTSKSEKNSKMMKMVYLYSILMVLIFPSLGLMSGQLLIKKISEKTFPRDFYKCLFPANYSPFFIYYVISCIFITNPAQLLRLPELGSYLYSCIIYYPKTEAEFGRARMETNFQFCYSSNYPRFLLIFTIVVTYSIASPILAPLGLLFMLSKHLLDRYHIYYLYSTTQVINANIHQNAILFVLISFFFTFLQLTTYTNTRNEFSLTFKPSNI</sequence>
<keyword evidence="10 18" id="KW-0472">Membrane</keyword>
<dbReference type="Pfam" id="PF14703">
    <property type="entry name" value="PHM7_cyt"/>
    <property type="match status" value="1"/>
</dbReference>
<dbReference type="Pfam" id="PF02932">
    <property type="entry name" value="Neur_chan_memb"/>
    <property type="match status" value="1"/>
</dbReference>
<reference evidence="25 26" key="2">
    <citation type="journal article" date="2022" name="Mol. Biol. Evol.">
        <title>Comparative Genomics Reveals Insights into the Divergent Evolution of Astigmatic Mites and Household Pest Adaptations.</title>
        <authorList>
            <person name="Xiong Q."/>
            <person name="Wan A.T."/>
            <person name="Liu X."/>
            <person name="Fung C.S."/>
            <person name="Xiao X."/>
            <person name="Malainual N."/>
            <person name="Hou J."/>
            <person name="Wang L."/>
            <person name="Wang M."/>
            <person name="Yang K.Y."/>
            <person name="Cui Y."/>
            <person name="Leung E.L."/>
            <person name="Nong W."/>
            <person name="Shin S.K."/>
            <person name="Au S.W."/>
            <person name="Jeong K.Y."/>
            <person name="Chew F.T."/>
            <person name="Hui J.H."/>
            <person name="Leung T.F."/>
            <person name="Tungtrongchitr A."/>
            <person name="Zhong N."/>
            <person name="Liu Z."/>
            <person name="Tsui S.K."/>
        </authorList>
    </citation>
    <scope>NUCLEOTIDE SEQUENCE [LARGE SCALE GENOMIC DNA]</scope>
    <source>
        <strain evidence="25">Derp</strain>
    </source>
</reference>
<feature type="transmembrane region" description="Helical" evidence="18">
    <location>
        <begin position="1086"/>
        <end position="1105"/>
    </location>
</feature>
<dbReference type="PANTHER" id="PTHR13018:SF5">
    <property type="entry name" value="RE44586P"/>
    <property type="match status" value="1"/>
</dbReference>
<feature type="transmembrane region" description="Helical" evidence="18">
    <location>
        <begin position="528"/>
        <end position="545"/>
    </location>
</feature>
<dbReference type="PRINTS" id="PR00254">
    <property type="entry name" value="NICOTINICR"/>
</dbReference>
<feature type="transmembrane region" description="Helical" evidence="18">
    <location>
        <begin position="494"/>
        <end position="516"/>
    </location>
</feature>
<keyword evidence="13" id="KW-0325">Glycoprotein</keyword>
<evidence type="ECO:0000256" key="4">
    <source>
        <dbReference type="ARBA" id="ARBA00022448"/>
    </source>
</evidence>
<dbReference type="PANTHER" id="PTHR13018">
    <property type="entry name" value="PROBABLE MEMBRANE PROTEIN DUF221-RELATED"/>
    <property type="match status" value="1"/>
</dbReference>
<feature type="region of interest" description="Disordered" evidence="19">
    <location>
        <begin position="382"/>
        <end position="402"/>
    </location>
</feature>
<evidence type="ECO:0000256" key="15">
    <source>
        <dbReference type="ARBA" id="ARBA00023286"/>
    </source>
</evidence>
<feature type="domain" description="CSC1/OSCA1-like 7TM region" evidence="20">
    <location>
        <begin position="946"/>
        <end position="1216"/>
    </location>
</feature>
<comment type="subcellular location">
    <subcellularLocation>
        <location evidence="17">Postsynaptic cell membrane</location>
        <topology evidence="17">Multi-pass membrane protein</topology>
    </subcellularLocation>
</comment>
<dbReference type="InterPro" id="IPR027815">
    <property type="entry name" value="CSC1/OSCA1-like_cyt"/>
</dbReference>
<keyword evidence="11" id="KW-1015">Disulfide bond</keyword>
<dbReference type="SUPFAM" id="SSF90112">
    <property type="entry name" value="Neurotransmitter-gated ion-channel transmembrane pore"/>
    <property type="match status" value="1"/>
</dbReference>
<dbReference type="Gene3D" id="1.20.58.390">
    <property type="entry name" value="Neurotransmitter-gated ion-channel transmembrane domain"/>
    <property type="match status" value="2"/>
</dbReference>
<feature type="transmembrane region" description="Helical" evidence="18">
    <location>
        <begin position="314"/>
        <end position="335"/>
    </location>
</feature>
<keyword evidence="15" id="KW-1071">Ligand-gated ion channel</keyword>
<organism evidence="25 26">
    <name type="scientific">Dermatophagoides pteronyssinus</name>
    <name type="common">European house dust mite</name>
    <dbReference type="NCBI Taxonomy" id="6956"/>
    <lineage>
        <taxon>Eukaryota</taxon>
        <taxon>Metazoa</taxon>
        <taxon>Ecdysozoa</taxon>
        <taxon>Arthropoda</taxon>
        <taxon>Chelicerata</taxon>
        <taxon>Arachnida</taxon>
        <taxon>Acari</taxon>
        <taxon>Acariformes</taxon>
        <taxon>Sarcoptiformes</taxon>
        <taxon>Astigmata</taxon>
        <taxon>Psoroptidia</taxon>
        <taxon>Analgoidea</taxon>
        <taxon>Pyroglyphidae</taxon>
        <taxon>Dermatophagoidinae</taxon>
        <taxon>Dermatophagoides</taxon>
    </lineage>
</organism>
<feature type="transmembrane region" description="Helical" evidence="18">
    <location>
        <begin position="665"/>
        <end position="689"/>
    </location>
</feature>
<feature type="transmembrane region" description="Helical" evidence="18">
    <location>
        <begin position="1043"/>
        <end position="1066"/>
    </location>
</feature>
<evidence type="ECO:0000256" key="12">
    <source>
        <dbReference type="ARBA" id="ARBA00023170"/>
    </source>
</evidence>
<evidence type="ECO:0000313" key="26">
    <source>
        <dbReference type="Proteomes" id="UP000887458"/>
    </source>
</evidence>
<evidence type="ECO:0000256" key="18">
    <source>
        <dbReference type="RuleBase" id="RU000687"/>
    </source>
</evidence>
<keyword evidence="14" id="KW-0628">Postsynaptic cell membrane</keyword>
<evidence type="ECO:0000256" key="11">
    <source>
        <dbReference type="ARBA" id="ARBA00023157"/>
    </source>
</evidence>
<feature type="domain" description="CSC1/OSCA1-like cytosolic" evidence="24">
    <location>
        <begin position="746"/>
        <end position="933"/>
    </location>
</feature>
<keyword evidence="4 18" id="KW-0813">Transport</keyword>
<evidence type="ECO:0000256" key="2">
    <source>
        <dbReference type="ARBA" id="ARBA00007779"/>
    </source>
</evidence>
<keyword evidence="26" id="KW-1185">Reference proteome</keyword>
<dbReference type="Pfam" id="PF02714">
    <property type="entry name" value="RSN1_7TM"/>
    <property type="match status" value="1"/>
</dbReference>
<dbReference type="EMBL" id="NJHN03000029">
    <property type="protein sequence ID" value="KAH9424208.1"/>
    <property type="molecule type" value="Genomic_DNA"/>
</dbReference>
<evidence type="ECO:0000256" key="5">
    <source>
        <dbReference type="ARBA" id="ARBA00022475"/>
    </source>
</evidence>
<feature type="domain" description="Neurotransmitter-gated ion-channel ligand-binding" evidence="21">
    <location>
        <begin position="30"/>
        <end position="248"/>
    </location>
</feature>
<dbReference type="InterPro" id="IPR002394">
    <property type="entry name" value="Nicotinic_acetylcholine_rcpt"/>
</dbReference>
<reference evidence="25 26" key="1">
    <citation type="journal article" date="2018" name="J. Allergy Clin. Immunol.">
        <title>High-quality assembly of Dermatophagoides pteronyssinus genome and transcriptome reveals a wide range of novel allergens.</title>
        <authorList>
            <person name="Liu X.Y."/>
            <person name="Yang K.Y."/>
            <person name="Wang M.Q."/>
            <person name="Kwok J.S."/>
            <person name="Zeng X."/>
            <person name="Yang Z."/>
            <person name="Xiao X.J."/>
            <person name="Lau C.P."/>
            <person name="Li Y."/>
            <person name="Huang Z.M."/>
            <person name="Ba J.G."/>
            <person name="Yim A.K."/>
            <person name="Ouyang C.Y."/>
            <person name="Ngai S.M."/>
            <person name="Chan T.F."/>
            <person name="Leung E.L."/>
            <person name="Liu L."/>
            <person name="Liu Z.G."/>
            <person name="Tsui S.K."/>
        </authorList>
    </citation>
    <scope>NUCLEOTIDE SEQUENCE [LARGE SCALE GENOMIC DNA]</scope>
    <source>
        <strain evidence="25">Derp</strain>
    </source>
</reference>
<dbReference type="InterPro" id="IPR038050">
    <property type="entry name" value="Neuro_actylchol_rec"/>
</dbReference>
<evidence type="ECO:0000256" key="10">
    <source>
        <dbReference type="ARBA" id="ARBA00023136"/>
    </source>
</evidence>
<comment type="function">
    <text evidence="1">After binding acetylcholine, the AChR responds by an extensive change in conformation that affects all subunits and leads to opening of an ion-conducting channel across the plasma membrane.</text>
</comment>
<dbReference type="InterPro" id="IPR032880">
    <property type="entry name" value="CSC1/OSCA1-like_N"/>
</dbReference>
<accession>A0ABQ8JNN3</accession>
<dbReference type="InterPro" id="IPR003864">
    <property type="entry name" value="CSC1/OSCA1-like_7TM"/>
</dbReference>
<keyword evidence="8" id="KW-0770">Synapse</keyword>
<dbReference type="NCBIfam" id="TIGR00860">
    <property type="entry name" value="LIC"/>
    <property type="match status" value="1"/>
</dbReference>
<dbReference type="Pfam" id="PF13967">
    <property type="entry name" value="RSN1_TM"/>
    <property type="match status" value="1"/>
</dbReference>
<evidence type="ECO:0000259" key="20">
    <source>
        <dbReference type="Pfam" id="PF02714"/>
    </source>
</evidence>
<evidence type="ECO:0000256" key="14">
    <source>
        <dbReference type="ARBA" id="ARBA00023257"/>
    </source>
</evidence>
<feature type="transmembrane region" description="Helical" evidence="18">
    <location>
        <begin position="280"/>
        <end position="302"/>
    </location>
</feature>
<evidence type="ECO:0000256" key="6">
    <source>
        <dbReference type="ARBA" id="ARBA00022692"/>
    </source>
</evidence>
<dbReference type="PROSITE" id="PS00236">
    <property type="entry name" value="NEUROTR_ION_CHANNEL"/>
    <property type="match status" value="1"/>
</dbReference>
<dbReference type="Proteomes" id="UP000887458">
    <property type="component" value="Unassembled WGS sequence"/>
</dbReference>
<dbReference type="InterPro" id="IPR006029">
    <property type="entry name" value="Neurotrans-gated_channel_TM"/>
</dbReference>
<feature type="transmembrane region" description="Helical" evidence="18">
    <location>
        <begin position="709"/>
        <end position="729"/>
    </location>
</feature>
<evidence type="ECO:0000256" key="17">
    <source>
        <dbReference type="ARBA" id="ARBA00034104"/>
    </source>
</evidence>
<evidence type="ECO:0000259" key="23">
    <source>
        <dbReference type="Pfam" id="PF13967"/>
    </source>
</evidence>
<dbReference type="InterPro" id="IPR036719">
    <property type="entry name" value="Neuro-gated_channel_TM_sf"/>
</dbReference>